<protein>
    <submittedName>
        <fullName evidence="1">Uncharacterized protein</fullName>
    </submittedName>
</protein>
<keyword evidence="2" id="KW-1185">Reference proteome</keyword>
<dbReference type="EMBL" id="CP025430">
    <property type="protein sequence ID" value="AUH65981.1"/>
    <property type="molecule type" value="Genomic_DNA"/>
</dbReference>
<accession>A0A2H5F352</accession>
<reference evidence="1 2" key="1">
    <citation type="journal article" date="2013" name="Antonie Van Leeuwenhoek">
        <title>Paracoccus zhejiangensis sp. nov., isolated from activated sludge in wastewater-treatment system.</title>
        <authorList>
            <person name="Wu Z.G."/>
            <person name="Zhang D.F."/>
            <person name="Liu Y.L."/>
            <person name="Wang F."/>
            <person name="Jiang X."/>
            <person name="Li C."/>
            <person name="Li S.P."/>
            <person name="Hong Q."/>
            <person name="Li W.J."/>
        </authorList>
    </citation>
    <scope>NUCLEOTIDE SEQUENCE [LARGE SCALE GENOMIC DNA]</scope>
    <source>
        <strain evidence="1 2">J6</strain>
    </source>
</reference>
<organism evidence="1 2">
    <name type="scientific">Paracoccus zhejiangensis</name>
    <dbReference type="NCBI Taxonomy" id="1077935"/>
    <lineage>
        <taxon>Bacteria</taxon>
        <taxon>Pseudomonadati</taxon>
        <taxon>Pseudomonadota</taxon>
        <taxon>Alphaproteobacteria</taxon>
        <taxon>Rhodobacterales</taxon>
        <taxon>Paracoccaceae</taxon>
        <taxon>Paracoccus</taxon>
    </lineage>
</organism>
<proteinExistence type="predicted"/>
<dbReference type="AlphaFoldDB" id="A0A2H5F352"/>
<dbReference type="RefSeq" id="WP_101753960.1">
    <property type="nucleotide sequence ID" value="NZ_CP025430.1"/>
</dbReference>
<dbReference type="Proteomes" id="UP000234530">
    <property type="component" value="Chromosome"/>
</dbReference>
<sequence>MRLTIPAATTAIAAKWAENLPMTHAPRSPALHHFETAQVLRMAERLDVADYDALLTVSVSDPAAYWQVAQDWLGI</sequence>
<evidence type="ECO:0000313" key="1">
    <source>
        <dbReference type="EMBL" id="AUH65981.1"/>
    </source>
</evidence>
<gene>
    <name evidence="1" type="ORF">CX676_18970</name>
</gene>
<evidence type="ECO:0000313" key="2">
    <source>
        <dbReference type="Proteomes" id="UP000234530"/>
    </source>
</evidence>
<name>A0A2H5F352_9RHOB</name>
<dbReference type="KEGG" id="pzh:CX676_18970"/>